<dbReference type="Proteomes" id="UP001140096">
    <property type="component" value="Unassembled WGS sequence"/>
</dbReference>
<accession>A0ACC1LS64</accession>
<organism evidence="1 2">
    <name type="scientific">Coemansia furcata</name>
    <dbReference type="NCBI Taxonomy" id="417177"/>
    <lineage>
        <taxon>Eukaryota</taxon>
        <taxon>Fungi</taxon>
        <taxon>Fungi incertae sedis</taxon>
        <taxon>Zoopagomycota</taxon>
        <taxon>Kickxellomycotina</taxon>
        <taxon>Kickxellomycetes</taxon>
        <taxon>Kickxellales</taxon>
        <taxon>Kickxellaceae</taxon>
        <taxon>Coemansia</taxon>
    </lineage>
</organism>
<name>A0ACC1LS64_9FUNG</name>
<comment type="caution">
    <text evidence="1">The sequence shown here is derived from an EMBL/GenBank/DDBJ whole genome shotgun (WGS) entry which is preliminary data.</text>
</comment>
<reference evidence="1" key="1">
    <citation type="submission" date="2022-07" db="EMBL/GenBank/DDBJ databases">
        <title>Phylogenomic reconstructions and comparative analyses of Kickxellomycotina fungi.</title>
        <authorList>
            <person name="Reynolds N.K."/>
            <person name="Stajich J.E."/>
            <person name="Barry K."/>
            <person name="Grigoriev I.V."/>
            <person name="Crous P."/>
            <person name="Smith M.E."/>
        </authorList>
    </citation>
    <scope>NUCLEOTIDE SEQUENCE</scope>
    <source>
        <strain evidence="1">CBS 102833</strain>
    </source>
</reference>
<evidence type="ECO:0000313" key="1">
    <source>
        <dbReference type="EMBL" id="KAJ2813946.1"/>
    </source>
</evidence>
<gene>
    <name evidence="1" type="ORF">H4S07_000289</name>
</gene>
<dbReference type="EMBL" id="JANBUP010000011">
    <property type="protein sequence ID" value="KAJ2813946.1"/>
    <property type="molecule type" value="Genomic_DNA"/>
</dbReference>
<proteinExistence type="predicted"/>
<protein>
    <submittedName>
        <fullName evidence="1">Uncharacterized protein</fullName>
    </submittedName>
</protein>
<keyword evidence="2" id="KW-1185">Reference proteome</keyword>
<evidence type="ECO:0000313" key="2">
    <source>
        <dbReference type="Proteomes" id="UP001140096"/>
    </source>
</evidence>
<sequence length="1052" mass="111609">MARKPAAPATPAKRGPGRPRKNTSEETPVKKGPGRPRKNTAPVGEPNAPAEPADAPADPVEATPAEPAETTPTRRGRRRSSKSTAPVDAPAPIETPALVDTPAPAESAAMASQAGQGPAEKPDTATPEKRRRGRPRKASKPAAIEVVATPTGEQPLDITEQDCNSPAHDLVSTQPRLDPQDSPAATRKPRTLSWARSKRQAGFVEPADEPLHEVATPEQRAEPIGELPLQTLLAATPETPGQVTDDAPPSTASNEPLAVEEGPPSTPVKRGRPRGSTKAAKAAALAAAEAAGLDSPAALPTPSKRGRGRGRGQTLRGRGGRSIPAKLPTQQLKPRTGASDEESDEYVAGSAEDDDDVIEDLDVPEDTNDSYDESGSDTAGRTPKKQRKQRVGGAKARKYTYTPVDFDAKRATKQYKRWGGPQPVDRLDNPLRIDLGLDQATWSILRTMRVDRQCFEIETDRDMLALAIPTSGSVQVTMLSGSEEPLSSDKAPIKLGPHGVDELIGETTGWAANTSLSGCSVDWAPVRSGPEQGGSGVSVDFIAVGGSNPPAGSGSPATHAVEQYAAERIKSPKPGTIQIWRVDTASKTPGSCRLSMILTHTFGRCIMLKWCPVSLAPNSDASPLPIVGYLAAVFGDGYLRVCAVPHPDAFGSADGPVCVRWPKYSLAEISAPRGVFTSLAWACSDLLVAGTSSGSVTAWLLGSSVRAQHASWAARRGDKGPWPYLIPAEFFDSDDCQLAPAANYPVHQGIVFSIDTYCSSPTIGNAPIVIDEESDASLFTRISVSNIQVVSVSDVGRVQQTLLAFPTRHHHTIANTASKPRMAAVYWPTANCLYGDADNCLRLTVGQVLIKSGDPWVNSGKGDRENIENTWNSPTDVSAVYALNFLGTILDISVSEFHPYIAVSSSDGSVLIQNILTFDSTSRRAPMFRKIYSLLWYPFLKQNAQSPSSHEEDKGGADEERLVCLGRTPIQPRPMVPRGGNGGGSKGEDDDEGGKRAKGAKASKGPKAVSGLYVFPAQTAVQACAWSRNPGSAHWIASICAVGLLRIEDVSP</sequence>